<dbReference type="Gene3D" id="2.60.40.1220">
    <property type="match status" value="1"/>
</dbReference>
<dbReference type="AlphaFoldDB" id="A0A6P0UK78"/>
<sequence length="370" mass="42754">MVIKYRSIQTRPFLKTGLVFLLLLLNSISCSHQPRSKEEQTVILWDNMQAVALEIPKAGLGTSKLNKLKVSLHSSSSKTAILGDFVDEGTTVIFHPLVPLTPELEYDIYYEEKHIETIVIPLPENSEPPQVTQIFPSSDTVPENLLKMYFRFSEPMQEVRSLDFIKVRNLTTDSIADVFLELQPELWNKEHTQLTLWLDPGRIKTDLIPNRERGLPIVRDNTYEITISGTWKDYRGIALGKNYTKILKVGERDSRSPDSDSWEITSPQADRKEPLRVRFNEVMDAIVSEEMIRIFSNDREIDGVISFEDDERVLLFTPAENWKAGKYELRINAKIEDLAGNSLNKLFDVDLKKKDQIREKDFYMRSFVIE</sequence>
<dbReference type="EMBL" id="JAABOO010000002">
    <property type="protein sequence ID" value="NER13705.1"/>
    <property type="molecule type" value="Genomic_DNA"/>
</dbReference>
<keyword evidence="1" id="KW-0732">Signal</keyword>
<reference evidence="3 4" key="1">
    <citation type="submission" date="2020-01" db="EMBL/GenBank/DDBJ databases">
        <title>Leptobacterium flavescens.</title>
        <authorList>
            <person name="Wang G."/>
        </authorList>
    </citation>
    <scope>NUCLEOTIDE SEQUENCE [LARGE SCALE GENOMIC DNA]</scope>
    <source>
        <strain evidence="3 4">KCTC 22160</strain>
    </source>
</reference>
<dbReference type="Pfam" id="PF13205">
    <property type="entry name" value="Big_5"/>
    <property type="match status" value="1"/>
</dbReference>
<evidence type="ECO:0000313" key="4">
    <source>
        <dbReference type="Proteomes" id="UP000468581"/>
    </source>
</evidence>
<evidence type="ECO:0000313" key="3">
    <source>
        <dbReference type="EMBL" id="NER13705.1"/>
    </source>
</evidence>
<dbReference type="InterPro" id="IPR032812">
    <property type="entry name" value="SbsA_Ig"/>
</dbReference>
<feature type="domain" description="SbsA Ig-like" evidence="2">
    <location>
        <begin position="272"/>
        <end position="345"/>
    </location>
</feature>
<evidence type="ECO:0000259" key="2">
    <source>
        <dbReference type="Pfam" id="PF13205"/>
    </source>
</evidence>
<keyword evidence="4" id="KW-1185">Reference proteome</keyword>
<name>A0A6P0UK78_9FLAO</name>
<organism evidence="3 4">
    <name type="scientific">Leptobacterium flavescens</name>
    <dbReference type="NCBI Taxonomy" id="472055"/>
    <lineage>
        <taxon>Bacteria</taxon>
        <taxon>Pseudomonadati</taxon>
        <taxon>Bacteroidota</taxon>
        <taxon>Flavobacteriia</taxon>
        <taxon>Flavobacteriales</taxon>
        <taxon>Flavobacteriaceae</taxon>
        <taxon>Leptobacterium</taxon>
    </lineage>
</organism>
<protein>
    <recommendedName>
        <fullName evidence="2">SbsA Ig-like domain-containing protein</fullName>
    </recommendedName>
</protein>
<dbReference type="InterPro" id="IPR014755">
    <property type="entry name" value="Cu-Rt/internalin_Ig-like"/>
</dbReference>
<evidence type="ECO:0000256" key="1">
    <source>
        <dbReference type="ARBA" id="ARBA00022729"/>
    </source>
</evidence>
<dbReference type="Proteomes" id="UP000468581">
    <property type="component" value="Unassembled WGS sequence"/>
</dbReference>
<comment type="caution">
    <text evidence="3">The sequence shown here is derived from an EMBL/GenBank/DDBJ whole genome shotgun (WGS) entry which is preliminary data.</text>
</comment>
<proteinExistence type="predicted"/>
<gene>
    <name evidence="3" type="ORF">GWK08_09665</name>
</gene>
<accession>A0A6P0UK78</accession>
<dbReference type="RefSeq" id="WP_163606796.1">
    <property type="nucleotide sequence ID" value="NZ_JAABOO010000002.1"/>
</dbReference>